<dbReference type="CDD" id="cd06558">
    <property type="entry name" value="crotonase-like"/>
    <property type="match status" value="1"/>
</dbReference>
<dbReference type="PANTHER" id="PTHR11941:SF175">
    <property type="entry name" value="ENOYL-COA HYDRATASE-RELATED"/>
    <property type="match status" value="1"/>
</dbReference>
<reference evidence="5" key="1">
    <citation type="submission" date="2016-10" db="EMBL/GenBank/DDBJ databases">
        <authorList>
            <person name="Varghese N."/>
            <person name="Submissions S."/>
        </authorList>
    </citation>
    <scope>NUCLEOTIDE SEQUENCE [LARGE SCALE GENOMIC DNA]</scope>
    <source>
        <strain evidence="5">S9</strain>
    </source>
</reference>
<dbReference type="InterPro" id="IPR018376">
    <property type="entry name" value="Enoyl-CoA_hyd/isom_CS"/>
</dbReference>
<evidence type="ECO:0000313" key="4">
    <source>
        <dbReference type="EMBL" id="SER90815.1"/>
    </source>
</evidence>
<dbReference type="STRING" id="1601833.SAMN05518684_10563"/>
<evidence type="ECO:0000256" key="2">
    <source>
        <dbReference type="ARBA" id="ARBA00023239"/>
    </source>
</evidence>
<protein>
    <submittedName>
        <fullName evidence="4">Enoyl-CoA hydratase</fullName>
    </submittedName>
</protein>
<dbReference type="FunFam" id="3.90.226.10:FF:000009">
    <property type="entry name" value="Carnitinyl-CoA dehydratase"/>
    <property type="match status" value="1"/>
</dbReference>
<evidence type="ECO:0000313" key="5">
    <source>
        <dbReference type="Proteomes" id="UP000198571"/>
    </source>
</evidence>
<accession>A0A1H9T0Q7</accession>
<dbReference type="OrthoDB" id="9775794at2"/>
<dbReference type="Proteomes" id="UP000198571">
    <property type="component" value="Unassembled WGS sequence"/>
</dbReference>
<dbReference type="InterPro" id="IPR029045">
    <property type="entry name" value="ClpP/crotonase-like_dom_sf"/>
</dbReference>
<name>A0A1H9T0Q7_9BACI</name>
<dbReference type="InterPro" id="IPR001753">
    <property type="entry name" value="Enoyl-CoA_hydra/iso"/>
</dbReference>
<proteinExistence type="inferred from homology"/>
<dbReference type="Gene3D" id="3.90.226.10">
    <property type="entry name" value="2-enoyl-CoA Hydratase, Chain A, domain 1"/>
    <property type="match status" value="1"/>
</dbReference>
<dbReference type="SUPFAM" id="SSF52096">
    <property type="entry name" value="ClpP/crotonase"/>
    <property type="match status" value="1"/>
</dbReference>
<keyword evidence="2" id="KW-0456">Lyase</keyword>
<evidence type="ECO:0000256" key="1">
    <source>
        <dbReference type="ARBA" id="ARBA00005254"/>
    </source>
</evidence>
<dbReference type="GO" id="GO:0006635">
    <property type="term" value="P:fatty acid beta-oxidation"/>
    <property type="evidence" value="ECO:0007669"/>
    <property type="project" value="TreeGrafter"/>
</dbReference>
<dbReference type="PROSITE" id="PS00166">
    <property type="entry name" value="ENOYL_COA_HYDRATASE"/>
    <property type="match status" value="1"/>
</dbReference>
<dbReference type="PANTHER" id="PTHR11941">
    <property type="entry name" value="ENOYL-COA HYDRATASE-RELATED"/>
    <property type="match status" value="1"/>
</dbReference>
<dbReference type="NCBIfam" id="NF005803">
    <property type="entry name" value="PRK07658.1"/>
    <property type="match status" value="1"/>
</dbReference>
<dbReference type="Pfam" id="PF00378">
    <property type="entry name" value="ECH_1"/>
    <property type="match status" value="1"/>
</dbReference>
<dbReference type="RefSeq" id="WP_093049632.1">
    <property type="nucleotide sequence ID" value="NZ_FOGT01000005.1"/>
</dbReference>
<dbReference type="GO" id="GO:0016829">
    <property type="term" value="F:lyase activity"/>
    <property type="evidence" value="ECO:0007669"/>
    <property type="project" value="UniProtKB-KW"/>
</dbReference>
<dbReference type="EMBL" id="FOGT01000005">
    <property type="protein sequence ID" value="SER90815.1"/>
    <property type="molecule type" value="Genomic_DNA"/>
</dbReference>
<sequence length="260" mass="28483">MSEFKLINVHTEERIGIVTLSHPPANTLSQQMIQEVETAFDRFSEDASVKVILLHGEGRFFAAGADIKEFTSVKHGDQFREMSREGQRVFRKIELMTKPVIAAIHGAALGGGLELAMACHIRLAAPDAKLGLPELQLGLVPGFAGTQRLPELVGKAKATEMLLTSDPITGEEAVAAGLVNRTLSGENFMEEAKKFAENISNKGSHSVSYVLELIEKSGNEPIERGQEIEAVRFGDVSETYDASEGIKAFMEKRKPKFEDR</sequence>
<organism evidence="4 5">
    <name type="scientific">Salipaludibacillus aurantiacus</name>
    <dbReference type="NCBI Taxonomy" id="1601833"/>
    <lineage>
        <taxon>Bacteria</taxon>
        <taxon>Bacillati</taxon>
        <taxon>Bacillota</taxon>
        <taxon>Bacilli</taxon>
        <taxon>Bacillales</taxon>
        <taxon>Bacillaceae</taxon>
    </lineage>
</organism>
<dbReference type="AlphaFoldDB" id="A0A1H9T0Q7"/>
<gene>
    <name evidence="4" type="ORF">SAMN05518684_10563</name>
</gene>
<evidence type="ECO:0000256" key="3">
    <source>
        <dbReference type="RuleBase" id="RU003707"/>
    </source>
</evidence>
<keyword evidence="5" id="KW-1185">Reference proteome</keyword>
<comment type="similarity">
    <text evidence="1 3">Belongs to the enoyl-CoA hydratase/isomerase family.</text>
</comment>